<dbReference type="SUPFAM" id="SSF57850">
    <property type="entry name" value="RING/U-box"/>
    <property type="match status" value="1"/>
</dbReference>
<dbReference type="PANTHER" id="PTHR25465:SF31">
    <property type="entry name" value="RING-TYPE DOMAIN-CONTAINING PROTEIN"/>
    <property type="match status" value="1"/>
</dbReference>
<dbReference type="SUPFAM" id="SSF49899">
    <property type="entry name" value="Concanavalin A-like lectins/glucanases"/>
    <property type="match status" value="1"/>
</dbReference>
<accession>A0A6J2VKL1</accession>
<evidence type="ECO:0000256" key="1">
    <source>
        <dbReference type="ARBA" id="ARBA00022723"/>
    </source>
</evidence>
<dbReference type="GO" id="GO:0005737">
    <property type="term" value="C:cytoplasm"/>
    <property type="evidence" value="ECO:0007669"/>
    <property type="project" value="UniProtKB-ARBA"/>
</dbReference>
<dbReference type="InterPro" id="IPR013320">
    <property type="entry name" value="ConA-like_dom_sf"/>
</dbReference>
<name>A0A6J2VKL1_CHACN</name>
<keyword evidence="2 4" id="KW-0863">Zinc-finger</keyword>
<keyword evidence="3" id="KW-0862">Zinc</keyword>
<dbReference type="InterPro" id="IPR027370">
    <property type="entry name" value="Znf-RING_euk"/>
</dbReference>
<dbReference type="PROSITE" id="PS00518">
    <property type="entry name" value="ZF_RING_1"/>
    <property type="match status" value="1"/>
</dbReference>
<dbReference type="Gene3D" id="2.60.120.920">
    <property type="match status" value="1"/>
</dbReference>
<dbReference type="PROSITE" id="PS50188">
    <property type="entry name" value="B302_SPRY"/>
    <property type="match status" value="1"/>
</dbReference>
<dbReference type="InterPro" id="IPR001841">
    <property type="entry name" value="Znf_RING"/>
</dbReference>
<organism evidence="7 8">
    <name type="scientific">Chanos chanos</name>
    <name type="common">Milkfish</name>
    <name type="synonym">Mugil chanos</name>
    <dbReference type="NCBI Taxonomy" id="29144"/>
    <lineage>
        <taxon>Eukaryota</taxon>
        <taxon>Metazoa</taxon>
        <taxon>Chordata</taxon>
        <taxon>Craniata</taxon>
        <taxon>Vertebrata</taxon>
        <taxon>Euteleostomi</taxon>
        <taxon>Actinopterygii</taxon>
        <taxon>Neopterygii</taxon>
        <taxon>Teleostei</taxon>
        <taxon>Ostariophysi</taxon>
        <taxon>Gonorynchiformes</taxon>
        <taxon>Chanidae</taxon>
        <taxon>Chanos</taxon>
    </lineage>
</organism>
<feature type="domain" description="B30.2/SPRY" evidence="6">
    <location>
        <begin position="294"/>
        <end position="488"/>
    </location>
</feature>
<gene>
    <name evidence="8" type="primary">trim107</name>
</gene>
<dbReference type="Gene3D" id="3.30.40.10">
    <property type="entry name" value="Zinc/RING finger domain, C3HC4 (zinc finger)"/>
    <property type="match status" value="1"/>
</dbReference>
<sequence>MSVSRSDSSLELELSCPVCFHLFSEPVTLPCGHTYCLNCLEKTKTSAAPGCKGQYCCPECREMYQGSEALQKNFKLRNVVESYRASVRQTDCGVIEKECLETFSQTGECCASSLNKRSDHREEVEAERKNGQDTDEQRSKLANMIKDLKTKIAFVEDVLSKEVERQTAVKTVNSALRADVARVIEEMMELMRSYSIAGMELIEGELRPKEEALGRRVKYVSDLHKRLKEMEIQAGTLLLEWDKTTFCEGLLETEAQVTTLMVEEPPVEMPEDTGEMHTIMTRVCAEFEQRNAQLRVDLGASQRALRAVLNPSEVTFDPDTVHSSLLLSEDLKTASFSVTKQPYPARAERFTSFLQVFSSQSFSSGEHRWGVKVEGCPWVVGVCYRGLPRSGMGSGLESSGHAWCLMWCDNLLRAYEQGQETPLKRTPALNRMEILLSFSQCTLAFYSISNVSGAKTHLHTFKTGFTEPVYLAVRMMSGQPKAHITLCQ</sequence>
<dbReference type="InterPro" id="IPR006574">
    <property type="entry name" value="PRY"/>
</dbReference>
<proteinExistence type="predicted"/>
<dbReference type="FunCoup" id="A0A6J2VKL1">
    <property type="interactions" value="105"/>
</dbReference>
<dbReference type="RefSeq" id="XP_030632403.1">
    <property type="nucleotide sequence ID" value="XM_030776543.1"/>
</dbReference>
<dbReference type="Pfam" id="PF13445">
    <property type="entry name" value="zf-RING_UBOX"/>
    <property type="match status" value="1"/>
</dbReference>
<keyword evidence="1" id="KW-0479">Metal-binding</keyword>
<dbReference type="AlphaFoldDB" id="A0A6J2VKL1"/>
<evidence type="ECO:0000256" key="3">
    <source>
        <dbReference type="ARBA" id="ARBA00022833"/>
    </source>
</evidence>
<dbReference type="GeneID" id="115813874"/>
<feature type="domain" description="RING-type" evidence="5">
    <location>
        <begin position="16"/>
        <end position="61"/>
    </location>
</feature>
<evidence type="ECO:0000259" key="5">
    <source>
        <dbReference type="PROSITE" id="PS50089"/>
    </source>
</evidence>
<dbReference type="OrthoDB" id="426657at2759"/>
<dbReference type="GO" id="GO:0008270">
    <property type="term" value="F:zinc ion binding"/>
    <property type="evidence" value="ECO:0007669"/>
    <property type="project" value="UniProtKB-KW"/>
</dbReference>
<dbReference type="PROSITE" id="PS50089">
    <property type="entry name" value="ZF_RING_2"/>
    <property type="match status" value="1"/>
</dbReference>
<dbReference type="Proteomes" id="UP000504632">
    <property type="component" value="Chromosome 6"/>
</dbReference>
<dbReference type="InterPro" id="IPR003879">
    <property type="entry name" value="Butyrophylin_SPRY"/>
</dbReference>
<dbReference type="InterPro" id="IPR013083">
    <property type="entry name" value="Znf_RING/FYVE/PHD"/>
</dbReference>
<evidence type="ECO:0000256" key="2">
    <source>
        <dbReference type="ARBA" id="ARBA00022771"/>
    </source>
</evidence>
<dbReference type="InterPro" id="IPR001870">
    <property type="entry name" value="B30.2/SPRY"/>
</dbReference>
<keyword evidence="7" id="KW-1185">Reference proteome</keyword>
<dbReference type="InterPro" id="IPR051051">
    <property type="entry name" value="E3_ubiq-ligase_TRIM/RNF"/>
</dbReference>
<dbReference type="PRINTS" id="PR01407">
    <property type="entry name" value="BUTYPHLNCDUF"/>
</dbReference>
<dbReference type="Pfam" id="PF13765">
    <property type="entry name" value="PRY"/>
    <property type="match status" value="1"/>
</dbReference>
<dbReference type="SMART" id="SM00589">
    <property type="entry name" value="PRY"/>
    <property type="match status" value="1"/>
</dbReference>
<dbReference type="PANTHER" id="PTHR25465">
    <property type="entry name" value="B-BOX DOMAIN CONTAINING"/>
    <property type="match status" value="1"/>
</dbReference>
<dbReference type="CTD" id="100329882"/>
<evidence type="ECO:0000313" key="7">
    <source>
        <dbReference type="Proteomes" id="UP000504632"/>
    </source>
</evidence>
<dbReference type="InterPro" id="IPR017907">
    <property type="entry name" value="Znf_RING_CS"/>
</dbReference>
<dbReference type="SMART" id="SM00184">
    <property type="entry name" value="RING"/>
    <property type="match status" value="1"/>
</dbReference>
<dbReference type="InParanoid" id="A0A6J2VKL1"/>
<evidence type="ECO:0000256" key="4">
    <source>
        <dbReference type="PROSITE-ProRule" id="PRU00175"/>
    </source>
</evidence>
<evidence type="ECO:0000259" key="6">
    <source>
        <dbReference type="PROSITE" id="PS50188"/>
    </source>
</evidence>
<evidence type="ECO:0000313" key="8">
    <source>
        <dbReference type="RefSeq" id="XP_030632403.1"/>
    </source>
</evidence>
<protein>
    <submittedName>
        <fullName evidence="8">E3 ubiquitin-protein ligase TRIM39</fullName>
    </submittedName>
</protein>
<reference evidence="8" key="1">
    <citation type="submission" date="2025-08" db="UniProtKB">
        <authorList>
            <consortium name="RefSeq"/>
        </authorList>
    </citation>
    <scope>IDENTIFICATION</scope>
</reference>
<dbReference type="InterPro" id="IPR043136">
    <property type="entry name" value="B30.2/SPRY_sf"/>
</dbReference>